<organism evidence="1 2">
    <name type="scientific">Acaulospora colombiana</name>
    <dbReference type="NCBI Taxonomy" id="27376"/>
    <lineage>
        <taxon>Eukaryota</taxon>
        <taxon>Fungi</taxon>
        <taxon>Fungi incertae sedis</taxon>
        <taxon>Mucoromycota</taxon>
        <taxon>Glomeromycotina</taxon>
        <taxon>Glomeromycetes</taxon>
        <taxon>Diversisporales</taxon>
        <taxon>Acaulosporaceae</taxon>
        <taxon>Acaulospora</taxon>
    </lineage>
</organism>
<name>A0ACA9N909_9GLOM</name>
<comment type="caution">
    <text evidence="1">The sequence shown here is derived from an EMBL/GenBank/DDBJ whole genome shotgun (WGS) entry which is preliminary data.</text>
</comment>
<reference evidence="1" key="1">
    <citation type="submission" date="2021-06" db="EMBL/GenBank/DDBJ databases">
        <authorList>
            <person name="Kallberg Y."/>
            <person name="Tangrot J."/>
            <person name="Rosling A."/>
        </authorList>
    </citation>
    <scope>NUCLEOTIDE SEQUENCE</scope>
    <source>
        <strain evidence="1">CL356</strain>
    </source>
</reference>
<dbReference type="EMBL" id="CAJVPT010018582">
    <property type="protein sequence ID" value="CAG8635489.1"/>
    <property type="molecule type" value="Genomic_DNA"/>
</dbReference>
<dbReference type="Proteomes" id="UP000789525">
    <property type="component" value="Unassembled WGS sequence"/>
</dbReference>
<gene>
    <name evidence="1" type="ORF">ACOLOM_LOCUS7779</name>
</gene>
<evidence type="ECO:0000313" key="2">
    <source>
        <dbReference type="Proteomes" id="UP000789525"/>
    </source>
</evidence>
<protein>
    <submittedName>
        <fullName evidence="1">17380_t:CDS:1</fullName>
    </submittedName>
</protein>
<proteinExistence type="predicted"/>
<keyword evidence="2" id="KW-1185">Reference proteome</keyword>
<sequence>MSANLALVISALSAISGQNVVSDDKLFNKIDDGNNQLETSYFHQFLVCGPTNINISEPTSNPQNDGKTINSDILFNKRSVHAKRLDIKSLHQSYLVGGPLGVSHKTSTPSVNIYRIYIKTLTNEVITASVKNTTTVKVLKKKIHEKRGILPDKLTFDGNQLEDGKSLGDYNVQNGSVLYMVPHLKKDEIKPQCIFVSQEFLHPKYDYNFTNINDDGRKFMRGQYEYKRPVGWNRIALKVLNKYEDNIWLGVGEKHNFNSIASTGYSLSKGKRFNFGQGIYSTPDINIAAQYAKEFTHDGERYKMVFQNRVNPENLVRISAAKTKKGGEFWVSPKGEDIRPYGICIKKL</sequence>
<accession>A0ACA9N909</accession>
<evidence type="ECO:0000313" key="1">
    <source>
        <dbReference type="EMBL" id="CAG8635489.1"/>
    </source>
</evidence>